<accession>A0ABX2AUW4</accession>
<comment type="caution">
    <text evidence="2">The sequence shown here is derived from an EMBL/GenBank/DDBJ whole genome shotgun (WGS) entry which is preliminary data.</text>
</comment>
<evidence type="ECO:0008006" key="4">
    <source>
        <dbReference type="Google" id="ProtNLM"/>
    </source>
</evidence>
<evidence type="ECO:0000313" key="2">
    <source>
        <dbReference type="EMBL" id="NPE14519.1"/>
    </source>
</evidence>
<organism evidence="2 3">
    <name type="scientific">Xylanibacter rodentium</name>
    <dbReference type="NCBI Taxonomy" id="2736289"/>
    <lineage>
        <taxon>Bacteria</taxon>
        <taxon>Pseudomonadati</taxon>
        <taxon>Bacteroidota</taxon>
        <taxon>Bacteroidia</taxon>
        <taxon>Bacteroidales</taxon>
        <taxon>Prevotellaceae</taxon>
        <taxon>Xylanibacter</taxon>
    </lineage>
</organism>
<dbReference type="RefSeq" id="WP_172177928.1">
    <property type="nucleotide sequence ID" value="NZ_CASGIA010000016.1"/>
</dbReference>
<keyword evidence="1" id="KW-0175">Coiled coil</keyword>
<feature type="coiled-coil region" evidence="1">
    <location>
        <begin position="32"/>
        <end position="64"/>
    </location>
</feature>
<protein>
    <recommendedName>
        <fullName evidence="4">TonB C-terminal domain-containing protein</fullName>
    </recommendedName>
</protein>
<keyword evidence="3" id="KW-1185">Reference proteome</keyword>
<name>A0ABX2AUW4_9BACT</name>
<dbReference type="GeneID" id="82157962"/>
<evidence type="ECO:0000313" key="3">
    <source>
        <dbReference type="Proteomes" id="UP001193734"/>
    </source>
</evidence>
<reference evidence="2 3" key="1">
    <citation type="submission" date="2020-05" db="EMBL/GenBank/DDBJ databases">
        <title>Distinct polysaccharide utilization as determinants for interspecies competition between intestinal Prevotella spp.</title>
        <authorList>
            <person name="Galvez E.J.C."/>
            <person name="Iljazovic A."/>
            <person name="Strowig T."/>
        </authorList>
    </citation>
    <scope>NUCLEOTIDE SEQUENCE [LARGE SCALE GENOMIC DNA]</scope>
    <source>
        <strain evidence="2 3">PROD</strain>
    </source>
</reference>
<evidence type="ECO:0000256" key="1">
    <source>
        <dbReference type="SAM" id="Coils"/>
    </source>
</evidence>
<dbReference type="EMBL" id="JABKKE010000014">
    <property type="protein sequence ID" value="NPE14519.1"/>
    <property type="molecule type" value="Genomic_DNA"/>
</dbReference>
<proteinExistence type="predicted"/>
<gene>
    <name evidence="2" type="ORF">HPS55_09320</name>
</gene>
<dbReference type="Proteomes" id="UP001193734">
    <property type="component" value="Unassembled WGS sequence"/>
</dbReference>
<sequence>MIKKTLLNLSLIIGLMSSGTCWLLANPVKIHRKSLALEIENKRKKAEEKKRQEQAIEYRKLEDEKRKTKNYNRLLAYQQQITKMKDLYLYMWDDTCYVSGINKNINEMTEAEIDRLAANKGCGHIAKEIRYAKKMLSDGNRKLQTGNLESKGIYHEQKCDYAPIPPKPVNDVVQNAPYGKLRNGESCNIIYIIDENGELAMAIAVSAGSPVLDQFYISKIRALKKWVPGMRQGKHVSVMYNATSMVHKTQYYYPTYNFNRYHPRSRW</sequence>